<organism evidence="14 15">
    <name type="scientific">Cercophora newfieldiana</name>
    <dbReference type="NCBI Taxonomy" id="92897"/>
    <lineage>
        <taxon>Eukaryota</taxon>
        <taxon>Fungi</taxon>
        <taxon>Dikarya</taxon>
        <taxon>Ascomycota</taxon>
        <taxon>Pezizomycotina</taxon>
        <taxon>Sordariomycetes</taxon>
        <taxon>Sordariomycetidae</taxon>
        <taxon>Sordariales</taxon>
        <taxon>Lasiosphaeriaceae</taxon>
        <taxon>Cercophora</taxon>
    </lineage>
</organism>
<evidence type="ECO:0000256" key="1">
    <source>
        <dbReference type="ARBA" id="ARBA00000681"/>
    </source>
</evidence>
<proteinExistence type="inferred from homology"/>
<comment type="subcellular location">
    <subcellularLocation>
        <location evidence="2">Secreted</location>
    </subcellularLocation>
</comment>
<dbReference type="InterPro" id="IPR001000">
    <property type="entry name" value="GH10_dom"/>
</dbReference>
<keyword evidence="9 11" id="KW-0326">Glycosidase</keyword>
<keyword evidence="12" id="KW-0732">Signal</keyword>
<evidence type="ECO:0000256" key="2">
    <source>
        <dbReference type="ARBA" id="ARBA00004613"/>
    </source>
</evidence>
<evidence type="ECO:0000313" key="14">
    <source>
        <dbReference type="EMBL" id="KAK0643179.1"/>
    </source>
</evidence>
<keyword evidence="15" id="KW-1185">Reference proteome</keyword>
<protein>
    <recommendedName>
        <fullName evidence="11">Beta-xylanase</fullName>
        <ecNumber evidence="11">3.2.1.8</ecNumber>
    </recommendedName>
</protein>
<keyword evidence="8 11" id="KW-0119">Carbohydrate metabolism</keyword>
<evidence type="ECO:0000256" key="9">
    <source>
        <dbReference type="ARBA" id="ARBA00023295"/>
    </source>
</evidence>
<keyword evidence="10 11" id="KW-0624">Polysaccharide degradation</keyword>
<feature type="signal peptide" evidence="12">
    <location>
        <begin position="1"/>
        <end position="18"/>
    </location>
</feature>
<dbReference type="Proteomes" id="UP001174936">
    <property type="component" value="Unassembled WGS sequence"/>
</dbReference>
<evidence type="ECO:0000256" key="10">
    <source>
        <dbReference type="ARBA" id="ARBA00023326"/>
    </source>
</evidence>
<dbReference type="GO" id="GO:0005576">
    <property type="term" value="C:extracellular region"/>
    <property type="evidence" value="ECO:0007669"/>
    <property type="project" value="UniProtKB-SubCell"/>
</dbReference>
<dbReference type="SUPFAM" id="SSF51445">
    <property type="entry name" value="(Trans)glycosidases"/>
    <property type="match status" value="1"/>
</dbReference>
<dbReference type="GO" id="GO:0031176">
    <property type="term" value="F:endo-1,4-beta-xylanase activity"/>
    <property type="evidence" value="ECO:0007669"/>
    <property type="project" value="UniProtKB-EC"/>
</dbReference>
<dbReference type="InterPro" id="IPR044846">
    <property type="entry name" value="GH10"/>
</dbReference>
<keyword evidence="6" id="KW-0858">Xylan degradation</keyword>
<dbReference type="PANTHER" id="PTHR31490:SF35">
    <property type="entry name" value="ENDO-1,4-BETA-XYLANASE"/>
    <property type="match status" value="1"/>
</dbReference>
<name>A0AA39XZX0_9PEZI</name>
<dbReference type="EMBL" id="JAULSV010000005">
    <property type="protein sequence ID" value="KAK0643179.1"/>
    <property type="molecule type" value="Genomic_DNA"/>
</dbReference>
<evidence type="ECO:0000256" key="8">
    <source>
        <dbReference type="ARBA" id="ARBA00023277"/>
    </source>
</evidence>
<dbReference type="PANTHER" id="PTHR31490">
    <property type="entry name" value="GLYCOSYL HYDROLASE"/>
    <property type="match status" value="1"/>
</dbReference>
<evidence type="ECO:0000256" key="3">
    <source>
        <dbReference type="ARBA" id="ARBA00004851"/>
    </source>
</evidence>
<keyword evidence="7 11" id="KW-0378">Hydrolase</keyword>
<dbReference type="AlphaFoldDB" id="A0AA39XZX0"/>
<evidence type="ECO:0000256" key="6">
    <source>
        <dbReference type="ARBA" id="ARBA00022651"/>
    </source>
</evidence>
<sequence length="373" mass="40993">MQFSQLFVAMLAAGSAEGQLDKLAKAAGLKYFGTAVDNPSLNNQAYMKIARDKDEFGQITPANGQKWSNTEPSQGRFSYGSGDAVANIAKQTGQLLRCHTLVWYNQLPGYVSSNYNRDQMQRIITTHIQNVAGHYKGQCYAWDVVNEAFEDDGKFRQSAMYRAMGVDYITHSFKIAAQTDPATKLYYNDFNIERCCNAKINATIAMIKTVQAAGARVDGIGMQGHSRVGKSPSKRELMDTMARFSELVEEVAYTEVDIRHTKLPTTAADREQQAKDYLDVVGACLETPKCVGITIWDYTDQYSWIPGQYPGEGEACLWDRSYNKKPAYTSIASLLQSAASVGLRSKATPAVAAVEARTVTVATTLATVTAAAR</sequence>
<dbReference type="Gene3D" id="3.20.20.80">
    <property type="entry name" value="Glycosidases"/>
    <property type="match status" value="1"/>
</dbReference>
<dbReference type="InterPro" id="IPR017853">
    <property type="entry name" value="GH"/>
</dbReference>
<comment type="pathway">
    <text evidence="3">Glycan degradation; xylan degradation.</text>
</comment>
<evidence type="ECO:0000259" key="13">
    <source>
        <dbReference type="PROSITE" id="PS51760"/>
    </source>
</evidence>
<dbReference type="Pfam" id="PF00331">
    <property type="entry name" value="Glyco_hydro_10"/>
    <property type="match status" value="1"/>
</dbReference>
<evidence type="ECO:0000256" key="5">
    <source>
        <dbReference type="ARBA" id="ARBA00022525"/>
    </source>
</evidence>
<evidence type="ECO:0000256" key="7">
    <source>
        <dbReference type="ARBA" id="ARBA00022801"/>
    </source>
</evidence>
<feature type="domain" description="GH10" evidence="13">
    <location>
        <begin position="17"/>
        <end position="334"/>
    </location>
</feature>
<comment type="similarity">
    <text evidence="4 11">Belongs to the glycosyl hydrolase 10 (cellulase F) family.</text>
</comment>
<comment type="catalytic activity">
    <reaction evidence="1 11">
        <text>Endohydrolysis of (1-&gt;4)-beta-D-xylosidic linkages in xylans.</text>
        <dbReference type="EC" id="3.2.1.8"/>
    </reaction>
</comment>
<dbReference type="EC" id="3.2.1.8" evidence="11"/>
<comment type="caution">
    <text evidence="14">The sequence shown here is derived from an EMBL/GenBank/DDBJ whole genome shotgun (WGS) entry which is preliminary data.</text>
</comment>
<dbReference type="GO" id="GO:0045493">
    <property type="term" value="P:xylan catabolic process"/>
    <property type="evidence" value="ECO:0007669"/>
    <property type="project" value="UniProtKB-KW"/>
</dbReference>
<gene>
    <name evidence="14" type="ORF">B0T16DRAFT_376842</name>
</gene>
<keyword evidence="5" id="KW-0964">Secreted</keyword>
<dbReference type="PROSITE" id="PS51760">
    <property type="entry name" value="GH10_2"/>
    <property type="match status" value="1"/>
</dbReference>
<evidence type="ECO:0000256" key="12">
    <source>
        <dbReference type="SAM" id="SignalP"/>
    </source>
</evidence>
<accession>A0AA39XZX0</accession>
<reference evidence="14" key="1">
    <citation type="submission" date="2023-06" db="EMBL/GenBank/DDBJ databases">
        <title>Genome-scale phylogeny and comparative genomics of the fungal order Sordariales.</title>
        <authorList>
            <consortium name="Lawrence Berkeley National Laboratory"/>
            <person name="Hensen N."/>
            <person name="Bonometti L."/>
            <person name="Westerberg I."/>
            <person name="Brannstrom I.O."/>
            <person name="Guillou S."/>
            <person name="Cros-Aarteil S."/>
            <person name="Calhoun S."/>
            <person name="Haridas S."/>
            <person name="Kuo A."/>
            <person name="Mondo S."/>
            <person name="Pangilinan J."/>
            <person name="Riley R."/>
            <person name="Labutti K."/>
            <person name="Andreopoulos B."/>
            <person name="Lipzen A."/>
            <person name="Chen C."/>
            <person name="Yanf M."/>
            <person name="Daum C."/>
            <person name="Ng V."/>
            <person name="Clum A."/>
            <person name="Steindorff A."/>
            <person name="Ohm R."/>
            <person name="Martin F."/>
            <person name="Silar P."/>
            <person name="Natvig D."/>
            <person name="Lalanne C."/>
            <person name="Gautier V."/>
            <person name="Ament-Velasquez S.L."/>
            <person name="Kruys A."/>
            <person name="Hutchinson M.I."/>
            <person name="Powell A.J."/>
            <person name="Barry K."/>
            <person name="Miller A.N."/>
            <person name="Grigoriev I.V."/>
            <person name="Debuchy R."/>
            <person name="Gladieux P."/>
            <person name="Thoren M.H."/>
            <person name="Johannesson H."/>
        </authorList>
    </citation>
    <scope>NUCLEOTIDE SEQUENCE</scope>
    <source>
        <strain evidence="14">SMH2532-1</strain>
    </source>
</reference>
<evidence type="ECO:0000313" key="15">
    <source>
        <dbReference type="Proteomes" id="UP001174936"/>
    </source>
</evidence>
<evidence type="ECO:0000256" key="11">
    <source>
        <dbReference type="RuleBase" id="RU361174"/>
    </source>
</evidence>
<dbReference type="SMART" id="SM00633">
    <property type="entry name" value="Glyco_10"/>
    <property type="match status" value="1"/>
</dbReference>
<evidence type="ECO:0000256" key="4">
    <source>
        <dbReference type="ARBA" id="ARBA00007495"/>
    </source>
</evidence>
<dbReference type="PRINTS" id="PR00134">
    <property type="entry name" value="GLHYDRLASE10"/>
</dbReference>
<feature type="chain" id="PRO_5041407800" description="Beta-xylanase" evidence="12">
    <location>
        <begin position="19"/>
        <end position="373"/>
    </location>
</feature>